<dbReference type="GO" id="GO:0005789">
    <property type="term" value="C:endoplasmic reticulum membrane"/>
    <property type="evidence" value="ECO:0007669"/>
    <property type="project" value="UniProtKB-SubCell"/>
</dbReference>
<keyword evidence="8" id="KW-0445">Lipid transport</keyword>
<gene>
    <name evidence="13" type="ORF">HS088_TW22G00937</name>
</gene>
<comment type="catalytic activity">
    <reaction evidence="11">
        <text>a 1,2-diacyl-sn-glycero-3-phosphoethanolamine(in) = a 1,2-diacyl-sn-glycero-3-phosphoethanolamine(out)</text>
        <dbReference type="Rhea" id="RHEA:38895"/>
        <dbReference type="ChEBI" id="CHEBI:64612"/>
    </reaction>
</comment>
<evidence type="ECO:0000256" key="7">
    <source>
        <dbReference type="ARBA" id="ARBA00023006"/>
    </source>
</evidence>
<evidence type="ECO:0000256" key="5">
    <source>
        <dbReference type="ARBA" id="ARBA00022448"/>
    </source>
</evidence>
<comment type="subcellular location">
    <subcellularLocation>
        <location evidence="1">Endoplasmic reticulum membrane</location>
        <topology evidence="1">Peripheral membrane protein</topology>
    </subcellularLocation>
    <subcellularLocation>
        <location evidence="2">Preautophagosomal structure membrane</location>
        <topology evidence="2">Peripheral membrane protein</topology>
    </subcellularLocation>
</comment>
<evidence type="ECO:0000256" key="9">
    <source>
        <dbReference type="ARBA" id="ARBA00023136"/>
    </source>
</evidence>
<comment type="similarity">
    <text evidence="3">Belongs to the ATG2 family.</text>
</comment>
<dbReference type="InParanoid" id="A0A7J7BZH5"/>
<evidence type="ECO:0000313" key="13">
    <source>
        <dbReference type="EMBL" id="KAF5727248.1"/>
    </source>
</evidence>
<dbReference type="GO" id="GO:0000422">
    <property type="term" value="P:autophagy of mitochondrion"/>
    <property type="evidence" value="ECO:0007669"/>
    <property type="project" value="TreeGrafter"/>
</dbReference>
<dbReference type="GO" id="GO:0034727">
    <property type="term" value="P:piecemeal microautophagy of the nucleus"/>
    <property type="evidence" value="ECO:0007669"/>
    <property type="project" value="TreeGrafter"/>
</dbReference>
<dbReference type="OrthoDB" id="18982at2759"/>
<evidence type="ECO:0000256" key="12">
    <source>
        <dbReference type="SAM" id="MobiDB-lite"/>
    </source>
</evidence>
<dbReference type="PANTHER" id="PTHR13190:SF1">
    <property type="entry name" value="AUTOPHAGY-RELATED 2, ISOFORM A"/>
    <property type="match status" value="1"/>
</dbReference>
<dbReference type="Pfam" id="PF13329">
    <property type="entry name" value="ATG2_CAD"/>
    <property type="match status" value="3"/>
</dbReference>
<evidence type="ECO:0000256" key="1">
    <source>
        <dbReference type="ARBA" id="ARBA00004406"/>
    </source>
</evidence>
<evidence type="ECO:0000256" key="11">
    <source>
        <dbReference type="ARBA" id="ARBA00024615"/>
    </source>
</evidence>
<protein>
    <recommendedName>
        <fullName evidence="4">Autophagy-related protein 2</fullName>
    </recommendedName>
</protein>
<proteinExistence type="inferred from homology"/>
<evidence type="ECO:0000256" key="4">
    <source>
        <dbReference type="ARBA" id="ARBA00018070"/>
    </source>
</evidence>
<keyword evidence="7" id="KW-0072">Autophagy</keyword>
<keyword evidence="6" id="KW-0256">Endoplasmic reticulum</keyword>
<dbReference type="GO" id="GO:0061723">
    <property type="term" value="P:glycophagy"/>
    <property type="evidence" value="ECO:0007669"/>
    <property type="project" value="TreeGrafter"/>
</dbReference>
<dbReference type="FunCoup" id="A0A7J7BZH5">
    <property type="interactions" value="2528"/>
</dbReference>
<dbReference type="GO" id="GO:0061908">
    <property type="term" value="C:phagophore"/>
    <property type="evidence" value="ECO:0007669"/>
    <property type="project" value="TreeGrafter"/>
</dbReference>
<keyword evidence="14" id="KW-1185">Reference proteome</keyword>
<dbReference type="GO" id="GO:0061709">
    <property type="term" value="P:reticulophagy"/>
    <property type="evidence" value="ECO:0007669"/>
    <property type="project" value="TreeGrafter"/>
</dbReference>
<dbReference type="GO" id="GO:0006869">
    <property type="term" value="P:lipid transport"/>
    <property type="evidence" value="ECO:0007669"/>
    <property type="project" value="UniProtKB-KW"/>
</dbReference>
<evidence type="ECO:0000256" key="2">
    <source>
        <dbReference type="ARBA" id="ARBA00004623"/>
    </source>
</evidence>
<dbReference type="InterPro" id="IPR026849">
    <property type="entry name" value="ATG2"/>
</dbReference>
<dbReference type="GO" id="GO:0034045">
    <property type="term" value="C:phagophore assembly site membrane"/>
    <property type="evidence" value="ECO:0007669"/>
    <property type="project" value="UniProtKB-SubCell"/>
</dbReference>
<comment type="catalytic activity">
    <reaction evidence="10">
        <text>a 1,2-diacyl-sn-glycero-3-phospho-L-serine(in) = a 1,2-diacyl-sn-glycero-3-phospho-L-serine(out)</text>
        <dbReference type="Rhea" id="RHEA:38663"/>
        <dbReference type="ChEBI" id="CHEBI:57262"/>
    </reaction>
</comment>
<keyword evidence="9" id="KW-0472">Membrane</keyword>
<dbReference type="GO" id="GO:0032266">
    <property type="term" value="F:phosphatidylinositol-3-phosphate binding"/>
    <property type="evidence" value="ECO:0007669"/>
    <property type="project" value="TreeGrafter"/>
</dbReference>
<evidence type="ECO:0000256" key="8">
    <source>
        <dbReference type="ARBA" id="ARBA00023055"/>
    </source>
</evidence>
<evidence type="ECO:0000313" key="14">
    <source>
        <dbReference type="Proteomes" id="UP000593562"/>
    </source>
</evidence>
<dbReference type="Proteomes" id="UP000593562">
    <property type="component" value="Unassembled WGS sequence"/>
</dbReference>
<evidence type="ECO:0000256" key="10">
    <source>
        <dbReference type="ARBA" id="ARBA00024479"/>
    </source>
</evidence>
<dbReference type="EMBL" id="JAAARO010000022">
    <property type="protein sequence ID" value="KAF5727248.1"/>
    <property type="molecule type" value="Genomic_DNA"/>
</dbReference>
<evidence type="ECO:0000256" key="6">
    <source>
        <dbReference type="ARBA" id="ARBA00022824"/>
    </source>
</evidence>
<accession>A0A7J7BZH5</accession>
<dbReference type="PANTHER" id="PTHR13190">
    <property type="entry name" value="AUTOPHAGY-RELATED 2, ISOFORM A"/>
    <property type="match status" value="1"/>
</dbReference>
<dbReference type="GO" id="GO:0043495">
    <property type="term" value="F:protein-membrane adaptor activity"/>
    <property type="evidence" value="ECO:0007669"/>
    <property type="project" value="TreeGrafter"/>
</dbReference>
<organism evidence="13 14">
    <name type="scientific">Tripterygium wilfordii</name>
    <name type="common">Thunder God vine</name>
    <dbReference type="NCBI Taxonomy" id="458696"/>
    <lineage>
        <taxon>Eukaryota</taxon>
        <taxon>Viridiplantae</taxon>
        <taxon>Streptophyta</taxon>
        <taxon>Embryophyta</taxon>
        <taxon>Tracheophyta</taxon>
        <taxon>Spermatophyta</taxon>
        <taxon>Magnoliopsida</taxon>
        <taxon>eudicotyledons</taxon>
        <taxon>Gunneridae</taxon>
        <taxon>Pentapetalae</taxon>
        <taxon>rosids</taxon>
        <taxon>fabids</taxon>
        <taxon>Celastrales</taxon>
        <taxon>Celastraceae</taxon>
        <taxon>Tripterygium</taxon>
    </lineage>
</organism>
<dbReference type="GO" id="GO:0000045">
    <property type="term" value="P:autophagosome assembly"/>
    <property type="evidence" value="ECO:0007669"/>
    <property type="project" value="TreeGrafter"/>
</dbReference>
<sequence>MKMFPWKIAKSAEAMLSRWALRRVCKFLLKKKLGKFIQGDVDLDQLEVQLIEGTIQLNDLALNVDYINKKLGSVASVIIKEGSISSLLVKMPWKVKGCQVEVNELELIVAPCPEMDSTAGHETCCSSQDDNQYMHCTSGNCGHEMADNMAKSASSDVHEGVKTIAKMVKWFLTSFHIKINKLIIAFDPYLEKDEKEVERERTLVLRIMEIECGTGLSEDAESKLGSFLGISQLTNFVKFQRAIVELLHMSRVSDQTCCSCASGATFGSLFLCSCSSNIATSVLIGEKGGFSGSLRLSIPWKNGSLDIRKVDADICVDPIELRFQPSTIKWFLLSWEIYSSLGKGPRFPNHAKLTESDFLNAVSHFSSTPVSSAIIPDNMIPLGGSVPSNFSSLGQKQTVFEAMLPGSHFIHDWVPFPVSESQKDSIVGGELDLAASVDQFFECFDGLRNSQSALGSSGMWNWTCSVFSAITAASSLASGSLHIPSEQQHVQTNLKATFAGLCITISFDDEDHKLPCGQKVNQMNNGSNLHYMGAECRDILVGLQVSPQEMRVEGTIKCIEVSDYLCNANDVLNSSLDGGIDDCDSQNLLIQNLQAKVQGSLPPFVLFAEDSGSEKLSGLQAAGFPIGNKGGMTKVMLLKTSGFTHYRFNVNLNPSDGNLRCPATFSLELPPFIFWVNFWLIAALLNLLKEVAKCVDVKDNKFPVKPSSEKLGSTQDGEKGGPCPGVKASSSTESLQGEISVLNARIIFCFPFESPNHLASYSSWDQYIALDFRSLSTVKKGTIQDNGSISGAISQKRFTPRATKSLHLIMGSLDAYLVTTARSGNAGINSCDMESLKLGAEHVISTSSRAGSFSIISMVWQENPINGPWIAERAKSLATSDECSSMDRFMGKGCEFATVTSVTDMEGKHAQTRDEIVSSSTFLLHIRLFSIRVNLSSAQYNGANCLLDQMVNASKCFASDSTSINTETSVSQTSILVECDSVEIAIRPDIKKNMKTSIQNELPGSWHHLKLKIQKLNLLSVSNIGAIKGTTFFWLAHGKGSLWGSTTGFPDQEFLLISCSNSTMKRGDGGGSNALSSSLAGSDILHLWEPENCNSFTSVTVRCSTFVAVGGRLDWLDSWSSFFILPSSEVEDSGGNISQKGELSAHHGSSFVLKLVDVGLSYEPYLKKSVIRGDMSSSSFKEEMGDPVGCLLAASSLNLSNTNFNDSINSDYMIVVQDLGLLIGAVSESTNIDGNYSVGHLHRTGYTRVAREALIEVIFRTNSKNGLLWEIECSKSHIYVETCYDTTSGLLRLVAQLQQLFAPDVEESLVHLQSRWNNFQLVQETNDYDDEMRIPNRDAAPSVSQVHTSTVDFDERSGVCGLMDEICENAFHFDHANQSYEFDFSESQGTPALDENLLGEACSLIETPEISSDGLSFNEPVPLIGLESNQASFLEEGYISEVIEGYCFSEQRSLSGLSVGRQSLPEVLICRSKSFGDGDAGRRNGGWYGDSSLKFVENHISDTNEEAGLKEFLEGKYRPDSGKHADSKEATGLVLFNNVNVIWRMYAGCDWHESRKNKGSSVHLHGRDTTACLELTLSGMRIQYDTFPDGGTCVSKLSLSIQDFYLSDMSKAAPWKLVLGYYNSKDHPRESFSKAFKLELEAVRPDPLTPLEEYRLCVALLPLLLHLHQSQLDFLINFFAKSSSVDQSLDGHQDSGGSKISTISGGHAIPDEALLPFFQKFDIWPILVRVDYKPSRVDLAALRGGKYVELVNLIPWKGIELQLKHVHAVGLYGWGSICETIIGGWLEDISQNQIHKVLQGIPTVHSLVAVGAGAAKLVSLPVENYRKDRRVLKGMQRGTIAFLRSISLEAVGLGVHLAAGAHDILLQAECILTSTTTPVSWPIQDKRKTNVRCNQPKNAQQGIHQAYESLSDGLEKSASALVRTPLKRYQRGASAGSAFATAVRAVPAAAIAPASACASAVHYALLGLRNSLDPEHKKESLEKYLGPSQLRE</sequence>
<evidence type="ECO:0000256" key="3">
    <source>
        <dbReference type="ARBA" id="ARBA00009714"/>
    </source>
</evidence>
<reference evidence="13 14" key="1">
    <citation type="journal article" date="2020" name="Nat. Commun.">
        <title>Genome of Tripterygium wilfordii and identification of cytochrome P450 involved in triptolide biosynthesis.</title>
        <authorList>
            <person name="Tu L."/>
            <person name="Su P."/>
            <person name="Zhang Z."/>
            <person name="Gao L."/>
            <person name="Wang J."/>
            <person name="Hu T."/>
            <person name="Zhou J."/>
            <person name="Zhang Y."/>
            <person name="Zhao Y."/>
            <person name="Liu Y."/>
            <person name="Song Y."/>
            <person name="Tong Y."/>
            <person name="Lu Y."/>
            <person name="Yang J."/>
            <person name="Xu C."/>
            <person name="Jia M."/>
            <person name="Peters R.J."/>
            <person name="Huang L."/>
            <person name="Gao W."/>
        </authorList>
    </citation>
    <scope>NUCLEOTIDE SEQUENCE [LARGE SCALE GENOMIC DNA]</scope>
    <source>
        <strain evidence="14">cv. XIE 37</strain>
        <tissue evidence="13">Leaf</tissue>
    </source>
</reference>
<keyword evidence="5" id="KW-0813">Transport</keyword>
<comment type="caution">
    <text evidence="13">The sequence shown here is derived from an EMBL/GenBank/DDBJ whole genome shotgun (WGS) entry which is preliminary data.</text>
</comment>
<name>A0A7J7BZH5_TRIWF</name>
<feature type="region of interest" description="Disordered" evidence="12">
    <location>
        <begin position="706"/>
        <end position="731"/>
    </location>
</feature>